<dbReference type="Gene3D" id="3.50.50.60">
    <property type="entry name" value="FAD/NAD(P)-binding domain"/>
    <property type="match status" value="2"/>
</dbReference>
<dbReference type="PANTHER" id="PTHR48105">
    <property type="entry name" value="THIOREDOXIN REDUCTASE 1-RELATED-RELATED"/>
    <property type="match status" value="1"/>
</dbReference>
<dbReference type="InterPro" id="IPR044141">
    <property type="entry name" value="AhpF_NTD_C"/>
</dbReference>
<dbReference type="GO" id="GO:0016491">
    <property type="term" value="F:oxidoreductase activity"/>
    <property type="evidence" value="ECO:0007669"/>
    <property type="project" value="UniProtKB-KW"/>
</dbReference>
<dbReference type="Gene3D" id="3.40.30.80">
    <property type="match status" value="1"/>
</dbReference>
<gene>
    <name evidence="7" type="ORF">KIJ12_03540</name>
</gene>
<dbReference type="AlphaFoldDB" id="A0A9Q3SUZ9"/>
<dbReference type="EMBL" id="JAHBFI010000008">
    <property type="protein sequence ID" value="MBZ5962240.1"/>
    <property type="molecule type" value="Genomic_DNA"/>
</dbReference>
<evidence type="ECO:0000256" key="4">
    <source>
        <dbReference type="ARBA" id="ARBA00023002"/>
    </source>
</evidence>
<dbReference type="SUPFAM" id="SSF51905">
    <property type="entry name" value="FAD/NAD(P)-binding domain"/>
    <property type="match status" value="1"/>
</dbReference>
<comment type="subunit">
    <text evidence="2">Homodimer.</text>
</comment>
<dbReference type="InterPro" id="IPR012336">
    <property type="entry name" value="Thioredoxin-like_fold"/>
</dbReference>
<dbReference type="InterPro" id="IPR050097">
    <property type="entry name" value="Ferredoxin-NADP_redctase_2"/>
</dbReference>
<dbReference type="InterPro" id="IPR044142">
    <property type="entry name" value="AhpF_NTD_N"/>
</dbReference>
<evidence type="ECO:0000259" key="5">
    <source>
        <dbReference type="Pfam" id="PF07992"/>
    </source>
</evidence>
<name>A0A9Q3SUZ9_9LACO</name>
<evidence type="ECO:0000256" key="1">
    <source>
        <dbReference type="ARBA" id="ARBA00001974"/>
    </source>
</evidence>
<keyword evidence="3" id="KW-0285">Flavoprotein</keyword>
<feature type="domain" description="Thioredoxin-like fold" evidence="6">
    <location>
        <begin position="478"/>
        <end position="547"/>
    </location>
</feature>
<evidence type="ECO:0000259" key="6">
    <source>
        <dbReference type="Pfam" id="PF13192"/>
    </source>
</evidence>
<sequence>MTKDHIYDTIIIGGGPAGLSAGIYAGRATMDTLIIEGDQIGGQVVTTSIVANYPAVETIDGTELVNKMQQQAKDFGVNFVADTVLDYNFNEPYIKTVTGKKDVYSARSIIIATGAKPHEVGFEGEHEFRGRGVAYCSTCDGELFSGLEVFVIGGGYAAAEEADYLTRFARHVTVVMRSSDFTCAPLTADRARSNDRITILPYTEVVSVTGQDYLSEAHFINNQTHETTTYHLAPDDNTFGMFIYVGTDPQTKLFKKDITLDENQYILTNSTGQSNIPGVFAAGDVISKPLRQIVTAASDGANAATSAELYVTALKKSLNIAISRQVTNKKARTTLSQTSAIEERQPAVTQNRKSHWFANELVQQLQPIFNKLEQDIVLSQLTDNSEKSRELTAFLQEFSELNSHIQFVSKTIDQSTAHHLPYFKLMTATGLDTGIQFSGIPTGHELNSLVLAIYNTAGPGQTIDSQLVERIKKLPKTAIAIGVSLTCHFCPDVVAACQHIAALNPHVSAEMIDLQLFPDIREKHHIMSVPAMIFNQSDQVIFGSQSLEDIVTAIETTN</sequence>
<evidence type="ECO:0000256" key="3">
    <source>
        <dbReference type="ARBA" id="ARBA00022630"/>
    </source>
</evidence>
<dbReference type="InterPro" id="IPR023753">
    <property type="entry name" value="FAD/NAD-binding_dom"/>
</dbReference>
<dbReference type="RefSeq" id="WP_090090430.1">
    <property type="nucleotide sequence ID" value="NZ_CBCPIF010000001.1"/>
</dbReference>
<organism evidence="7 8">
    <name type="scientific">Leuconostoc gasicomitatum</name>
    <dbReference type="NCBI Taxonomy" id="115778"/>
    <lineage>
        <taxon>Bacteria</taxon>
        <taxon>Bacillati</taxon>
        <taxon>Bacillota</taxon>
        <taxon>Bacilli</taxon>
        <taxon>Lactobacillales</taxon>
        <taxon>Lactobacillaceae</taxon>
        <taxon>Leuconostoc</taxon>
        <taxon>Leuconostoc gelidum group</taxon>
    </lineage>
</organism>
<dbReference type="Proteomes" id="UP000752647">
    <property type="component" value="Unassembled WGS sequence"/>
</dbReference>
<protein>
    <submittedName>
        <fullName evidence="7">FAD-dependent oxidoreductase</fullName>
    </submittedName>
</protein>
<dbReference type="CDD" id="cd02974">
    <property type="entry name" value="AhpF_NTD_N"/>
    <property type="match status" value="1"/>
</dbReference>
<reference evidence="7" key="1">
    <citation type="submission" date="2021-05" db="EMBL/GenBank/DDBJ databases">
        <title>Pangenome of Leuconostoc gelidum warrants species status for Leuconostoc gelidum subsp. gasicomitatum.</title>
        <authorList>
            <person name="Johansson P."/>
            <person name="Sade E."/>
            <person name="Hultman J."/>
            <person name="Auvinen P."/>
            <person name="Bjorkroth J."/>
        </authorList>
    </citation>
    <scope>NUCLEOTIDE SEQUENCE</scope>
    <source>
        <strain evidence="7">A.21.4</strain>
    </source>
</reference>
<dbReference type="InterPro" id="IPR036249">
    <property type="entry name" value="Thioredoxin-like_sf"/>
</dbReference>
<evidence type="ECO:0000256" key="2">
    <source>
        <dbReference type="ARBA" id="ARBA00011738"/>
    </source>
</evidence>
<proteinExistence type="predicted"/>
<dbReference type="CDD" id="cd03026">
    <property type="entry name" value="AhpF_NTD_C"/>
    <property type="match status" value="1"/>
</dbReference>
<dbReference type="Pfam" id="PF07992">
    <property type="entry name" value="Pyr_redox_2"/>
    <property type="match status" value="1"/>
</dbReference>
<dbReference type="PRINTS" id="PR00469">
    <property type="entry name" value="PNDRDTASEII"/>
</dbReference>
<feature type="domain" description="FAD/NAD(P)-binding" evidence="5">
    <location>
        <begin position="7"/>
        <end position="300"/>
    </location>
</feature>
<evidence type="ECO:0000313" key="8">
    <source>
        <dbReference type="Proteomes" id="UP000752647"/>
    </source>
</evidence>
<comment type="cofactor">
    <cofactor evidence="1">
        <name>FAD</name>
        <dbReference type="ChEBI" id="CHEBI:57692"/>
    </cofactor>
</comment>
<keyword evidence="4" id="KW-0560">Oxidoreductase</keyword>
<dbReference type="PRINTS" id="PR00368">
    <property type="entry name" value="FADPNR"/>
</dbReference>
<accession>A0A9Q3SUZ9</accession>
<evidence type="ECO:0000313" key="7">
    <source>
        <dbReference type="EMBL" id="MBZ5962240.1"/>
    </source>
</evidence>
<dbReference type="InterPro" id="IPR036188">
    <property type="entry name" value="FAD/NAD-bd_sf"/>
</dbReference>
<dbReference type="SUPFAM" id="SSF52833">
    <property type="entry name" value="Thioredoxin-like"/>
    <property type="match status" value="2"/>
</dbReference>
<comment type="caution">
    <text evidence="7">The sequence shown here is derived from an EMBL/GenBank/DDBJ whole genome shotgun (WGS) entry which is preliminary data.</text>
</comment>
<dbReference type="Pfam" id="PF13192">
    <property type="entry name" value="Thioredoxin_3"/>
    <property type="match status" value="1"/>
</dbReference>